<accession>A0AA88M0H9</accession>
<dbReference type="EMBL" id="JAUPFM010000015">
    <property type="protein sequence ID" value="KAK2828105.1"/>
    <property type="molecule type" value="Genomic_DNA"/>
</dbReference>
<evidence type="ECO:0000313" key="3">
    <source>
        <dbReference type="Proteomes" id="UP001187415"/>
    </source>
</evidence>
<feature type="chain" id="PRO_5041684150" evidence="1">
    <location>
        <begin position="18"/>
        <end position="143"/>
    </location>
</feature>
<dbReference type="Gene3D" id="2.60.40.10">
    <property type="entry name" value="Immunoglobulins"/>
    <property type="match status" value="1"/>
</dbReference>
<comment type="caution">
    <text evidence="2">The sequence shown here is derived from an EMBL/GenBank/DDBJ whole genome shotgun (WGS) entry which is preliminary data.</text>
</comment>
<organism evidence="2 3">
    <name type="scientific">Channa striata</name>
    <name type="common">Snakehead murrel</name>
    <name type="synonym">Ophicephalus striatus</name>
    <dbReference type="NCBI Taxonomy" id="64152"/>
    <lineage>
        <taxon>Eukaryota</taxon>
        <taxon>Metazoa</taxon>
        <taxon>Chordata</taxon>
        <taxon>Craniata</taxon>
        <taxon>Vertebrata</taxon>
        <taxon>Euteleostomi</taxon>
        <taxon>Actinopterygii</taxon>
        <taxon>Neopterygii</taxon>
        <taxon>Teleostei</taxon>
        <taxon>Neoteleostei</taxon>
        <taxon>Acanthomorphata</taxon>
        <taxon>Anabantaria</taxon>
        <taxon>Anabantiformes</taxon>
        <taxon>Channoidei</taxon>
        <taxon>Channidae</taxon>
        <taxon>Channa</taxon>
    </lineage>
</organism>
<reference evidence="2" key="1">
    <citation type="submission" date="2023-07" db="EMBL/GenBank/DDBJ databases">
        <title>Chromosome-level Genome Assembly of Striped Snakehead (Channa striata).</title>
        <authorList>
            <person name="Liu H."/>
        </authorList>
    </citation>
    <scope>NUCLEOTIDE SEQUENCE</scope>
    <source>
        <strain evidence="2">Gz</strain>
        <tissue evidence="2">Muscle</tissue>
    </source>
</reference>
<proteinExistence type="predicted"/>
<protein>
    <submittedName>
        <fullName evidence="2">Uncharacterized protein</fullName>
    </submittedName>
</protein>
<evidence type="ECO:0000256" key="1">
    <source>
        <dbReference type="SAM" id="SignalP"/>
    </source>
</evidence>
<keyword evidence="1" id="KW-0732">Signal</keyword>
<keyword evidence="3" id="KW-1185">Reference proteome</keyword>
<dbReference type="Proteomes" id="UP001187415">
    <property type="component" value="Unassembled WGS sequence"/>
</dbReference>
<dbReference type="InterPro" id="IPR013783">
    <property type="entry name" value="Ig-like_fold"/>
</dbReference>
<evidence type="ECO:0000313" key="2">
    <source>
        <dbReference type="EMBL" id="KAK2828105.1"/>
    </source>
</evidence>
<name>A0AA88M0H9_CHASR</name>
<sequence length="143" mass="15955">MIFFYIIITALPTTALTKGVFECKVSEHSGPQQCTGALGEPLRFYLPTNIKTVKKNNNKILTVIKTKMVAINTEYSNWSGSFTNGTFQLNTATKLDSGDYQLETYNSDVSAFLSDNTEDEVVYSDVRLKPTKKTRPSTHQNAT</sequence>
<gene>
    <name evidence="2" type="ORF">Q5P01_019139</name>
</gene>
<feature type="signal peptide" evidence="1">
    <location>
        <begin position="1"/>
        <end position="17"/>
    </location>
</feature>
<dbReference type="AlphaFoldDB" id="A0AA88M0H9"/>